<accession>A0A9P7FDP8</accession>
<name>A0A9P7FDP8_9AGAM</name>
<evidence type="ECO:0000313" key="1">
    <source>
        <dbReference type="EMBL" id="KAG2115168.1"/>
    </source>
</evidence>
<keyword evidence="2" id="KW-1185">Reference proteome</keyword>
<dbReference type="AlphaFoldDB" id="A0A9P7FDP8"/>
<comment type="caution">
    <text evidence="1">The sequence shown here is derived from an EMBL/GenBank/DDBJ whole genome shotgun (WGS) entry which is preliminary data.</text>
</comment>
<reference evidence="1" key="1">
    <citation type="journal article" date="2020" name="New Phytol.">
        <title>Comparative genomics reveals dynamic genome evolution in host specialist ectomycorrhizal fungi.</title>
        <authorList>
            <person name="Lofgren L.A."/>
            <person name="Nguyen N.H."/>
            <person name="Vilgalys R."/>
            <person name="Ruytinx J."/>
            <person name="Liao H.L."/>
            <person name="Branco S."/>
            <person name="Kuo A."/>
            <person name="LaButti K."/>
            <person name="Lipzen A."/>
            <person name="Andreopoulos W."/>
            <person name="Pangilinan J."/>
            <person name="Riley R."/>
            <person name="Hundley H."/>
            <person name="Na H."/>
            <person name="Barry K."/>
            <person name="Grigoriev I.V."/>
            <person name="Stajich J.E."/>
            <person name="Kennedy P.G."/>
        </authorList>
    </citation>
    <scope>NUCLEOTIDE SEQUENCE</scope>
    <source>
        <strain evidence="1">FC423</strain>
    </source>
</reference>
<dbReference type="GeneID" id="64695612"/>
<gene>
    <name evidence="1" type="ORF">F5147DRAFT_649573</name>
</gene>
<proteinExistence type="predicted"/>
<dbReference type="RefSeq" id="XP_041296885.1">
    <property type="nucleotide sequence ID" value="XM_041433353.1"/>
</dbReference>
<evidence type="ECO:0000313" key="2">
    <source>
        <dbReference type="Proteomes" id="UP000823399"/>
    </source>
</evidence>
<organism evidence="1 2">
    <name type="scientific">Suillus discolor</name>
    <dbReference type="NCBI Taxonomy" id="1912936"/>
    <lineage>
        <taxon>Eukaryota</taxon>
        <taxon>Fungi</taxon>
        <taxon>Dikarya</taxon>
        <taxon>Basidiomycota</taxon>
        <taxon>Agaricomycotina</taxon>
        <taxon>Agaricomycetes</taxon>
        <taxon>Agaricomycetidae</taxon>
        <taxon>Boletales</taxon>
        <taxon>Suillineae</taxon>
        <taxon>Suillaceae</taxon>
        <taxon>Suillus</taxon>
    </lineage>
</organism>
<sequence>MACPVIYKTPKVKLQAAHERHRRHYAKNRDNILNKQRELYSSKTKDPKVDTKELLKAVKKLCIIRMETKCLCILKDTKDEMLEMISNDPCKFVEGVLCNYVKSFPEDSSTGDISIIETAITQVQEILDRTIPVQDEILNFCGVSPKWHTADSVTCFLRTVLAYLEDIHQYEFALRPLYSDTIGDSLILLGQWCHALPIYYTCGTSAFDPKGEASAAKV</sequence>
<dbReference type="EMBL" id="JABBWM010000008">
    <property type="protein sequence ID" value="KAG2115168.1"/>
    <property type="molecule type" value="Genomic_DNA"/>
</dbReference>
<protein>
    <submittedName>
        <fullName evidence="1">Uncharacterized protein</fullName>
    </submittedName>
</protein>
<dbReference type="Proteomes" id="UP000823399">
    <property type="component" value="Unassembled WGS sequence"/>
</dbReference>
<dbReference type="OrthoDB" id="2670039at2759"/>